<dbReference type="EMBL" id="QUSW01000001">
    <property type="protein sequence ID" value="RQP26507.1"/>
    <property type="molecule type" value="Genomic_DNA"/>
</dbReference>
<dbReference type="InterPro" id="IPR050490">
    <property type="entry name" value="Bact_solute-bd_prot1"/>
</dbReference>
<evidence type="ECO:0000256" key="2">
    <source>
        <dbReference type="ARBA" id="ARBA00008520"/>
    </source>
</evidence>
<dbReference type="OrthoDB" id="5890863at2"/>
<dbReference type="AlphaFoldDB" id="A0A3N7HW20"/>
<evidence type="ECO:0000256" key="1">
    <source>
        <dbReference type="ARBA" id="ARBA00004418"/>
    </source>
</evidence>
<comment type="subcellular location">
    <subcellularLocation>
        <location evidence="1">Periplasm</location>
    </subcellularLocation>
</comment>
<proteinExistence type="inferred from homology"/>
<dbReference type="Gene3D" id="3.40.190.10">
    <property type="entry name" value="Periplasmic binding protein-like II"/>
    <property type="match status" value="1"/>
</dbReference>
<comment type="caution">
    <text evidence="4">The sequence shown here is derived from an EMBL/GenBank/DDBJ whole genome shotgun (WGS) entry which is preliminary data.</text>
</comment>
<protein>
    <submittedName>
        <fullName evidence="4">Extracellular solute-binding protein</fullName>
    </submittedName>
</protein>
<feature type="signal peptide" evidence="3">
    <location>
        <begin position="1"/>
        <end position="42"/>
    </location>
</feature>
<keyword evidence="3" id="KW-0732">Signal</keyword>
<reference evidence="4 5" key="2">
    <citation type="submission" date="2018-12" db="EMBL/GenBank/DDBJ databases">
        <title>Rhizobacter gummiphilus sp. nov., a rubber-degrading bacterium isolated from the soil of a botanical garden in Japan.</title>
        <authorList>
            <person name="Shunsuke S.S."/>
        </authorList>
    </citation>
    <scope>NUCLEOTIDE SEQUENCE [LARGE SCALE GENOMIC DNA]</scope>
    <source>
        <strain evidence="4 5">S-16</strain>
    </source>
</reference>
<comment type="similarity">
    <text evidence="2">Belongs to the bacterial solute-binding protein 1 family.</text>
</comment>
<dbReference type="GO" id="GO:0042597">
    <property type="term" value="C:periplasmic space"/>
    <property type="evidence" value="ECO:0007669"/>
    <property type="project" value="UniProtKB-SubCell"/>
</dbReference>
<evidence type="ECO:0000256" key="3">
    <source>
        <dbReference type="SAM" id="SignalP"/>
    </source>
</evidence>
<keyword evidence="5" id="KW-1185">Reference proteome</keyword>
<gene>
    <name evidence="4" type="ORF">DZC73_05740</name>
</gene>
<dbReference type="SUPFAM" id="SSF53850">
    <property type="entry name" value="Periplasmic binding protein-like II"/>
    <property type="match status" value="1"/>
</dbReference>
<organism evidence="4 5">
    <name type="scientific">Piscinibacter terrae</name>
    <dbReference type="NCBI Taxonomy" id="2496871"/>
    <lineage>
        <taxon>Bacteria</taxon>
        <taxon>Pseudomonadati</taxon>
        <taxon>Pseudomonadota</taxon>
        <taxon>Betaproteobacteria</taxon>
        <taxon>Burkholderiales</taxon>
        <taxon>Sphaerotilaceae</taxon>
        <taxon>Piscinibacter</taxon>
    </lineage>
</organism>
<name>A0A3N7HW20_9BURK</name>
<feature type="chain" id="PRO_5018030500" evidence="3">
    <location>
        <begin position="43"/>
        <end position="434"/>
    </location>
</feature>
<dbReference type="Proteomes" id="UP000267464">
    <property type="component" value="Unassembled WGS sequence"/>
</dbReference>
<evidence type="ECO:0000313" key="5">
    <source>
        <dbReference type="Proteomes" id="UP000267464"/>
    </source>
</evidence>
<evidence type="ECO:0000313" key="4">
    <source>
        <dbReference type="EMBL" id="RQP26507.1"/>
    </source>
</evidence>
<sequence length="434" mass="46815">MNRVKKAGSKAPTAHHEENTVKFTSRLTLVAALLATAGFAHAQTVLTVASFKDLDRSVQAAIPLYKKVHPEVEIKLVALGYGDHHNAMTTALATGANLPDVMGIEIGFVAKFAEGGGVEDLSKPPYNALQYKDKFFKFAVAQATSRGGIFAAMPADIGPGALFYRKDLMDKAGVTEAQLTKSWPSFIDAGKTLKAKTGSFLIPHASAIKDIMIRSGLKDGEGIYFDGKGKVLVDSPRFVNAFETAKQARAAGIDAKIGAWSNEWSEGFKRGTIASEMMGAWLAGHLKNWIAPDTKGNWRSAGIPGGVNASYGGSFYAIPKGAKNKELAWDFVKFMTTNKEVQIAAFRELDAFPVLVDATNDAFVSQPIEFLGGQKAREQWKATAAKIPATEVDKLDPVAQEVVNAEFDKVLEQGKDVKAALADAKKAIERRIRH</sequence>
<reference evidence="4 5" key="1">
    <citation type="submission" date="2018-08" db="EMBL/GenBank/DDBJ databases">
        <authorList>
            <person name="Khan S.A."/>
            <person name="Jeon C.O."/>
            <person name="Chun B.H."/>
            <person name="Jeong S.E."/>
        </authorList>
    </citation>
    <scope>NUCLEOTIDE SEQUENCE [LARGE SCALE GENOMIC DNA]</scope>
    <source>
        <strain evidence="4 5">S-16</strain>
    </source>
</reference>
<dbReference type="PANTHER" id="PTHR43649:SF12">
    <property type="entry name" value="DIACETYLCHITOBIOSE BINDING PROTEIN DASA"/>
    <property type="match status" value="1"/>
</dbReference>
<dbReference type="InterPro" id="IPR006059">
    <property type="entry name" value="SBP"/>
</dbReference>
<dbReference type="PANTHER" id="PTHR43649">
    <property type="entry name" value="ARABINOSE-BINDING PROTEIN-RELATED"/>
    <property type="match status" value="1"/>
</dbReference>
<dbReference type="Pfam" id="PF01547">
    <property type="entry name" value="SBP_bac_1"/>
    <property type="match status" value="1"/>
</dbReference>
<accession>A0A3N7HW20</accession>